<evidence type="ECO:0000313" key="2">
    <source>
        <dbReference type="Proteomes" id="UP000218103"/>
    </source>
</evidence>
<dbReference type="EMBL" id="CP023518">
    <property type="protein sequence ID" value="ATF76416.1"/>
    <property type="molecule type" value="Genomic_DNA"/>
</dbReference>
<keyword evidence="2" id="KW-1185">Reference proteome</keyword>
<accession>A0ABM6NNN1</accession>
<dbReference type="Proteomes" id="UP000218103">
    <property type="component" value="Chromosome 1"/>
</dbReference>
<reference evidence="2" key="1">
    <citation type="submission" date="2017-09" db="EMBL/GenBank/DDBJ databases">
        <title>FDA dAtabase for Regulatory Grade micrObial Sequences (FDA-ARGOS): Supporting development and validation of Infectious Disease Dx tests.</title>
        <authorList>
            <person name="Minogue T."/>
            <person name="Wolcott M."/>
            <person name="Wasieloski L."/>
            <person name="Aguilar W."/>
            <person name="Moore D."/>
            <person name="Tallon L.J."/>
            <person name="Sadzewicz L."/>
            <person name="Ott S."/>
            <person name="Zhao X."/>
            <person name="Nagaraj S."/>
            <person name="Vavikolanu K."/>
            <person name="Aluvathingal J."/>
            <person name="Nadendla S."/>
            <person name="Sichtig H."/>
        </authorList>
    </citation>
    <scope>NUCLEOTIDE SEQUENCE [LARGE SCALE GENOMIC DNA]</scope>
    <source>
        <strain evidence="2">FDAARGOS_388</strain>
    </source>
</reference>
<name>A0ABM6NNN1_BURCE</name>
<dbReference type="RefSeq" id="WP_027787000.1">
    <property type="nucleotide sequence ID" value="NZ_BCNU01000042.1"/>
</dbReference>
<gene>
    <name evidence="1" type="ORF">CO711_02435</name>
</gene>
<evidence type="ECO:0000313" key="1">
    <source>
        <dbReference type="EMBL" id="ATF76416.1"/>
    </source>
</evidence>
<organism evidence="1 2">
    <name type="scientific">Burkholderia cepacia</name>
    <name type="common">Pseudomonas cepacia</name>
    <dbReference type="NCBI Taxonomy" id="292"/>
    <lineage>
        <taxon>Bacteria</taxon>
        <taxon>Pseudomonadati</taxon>
        <taxon>Pseudomonadota</taxon>
        <taxon>Betaproteobacteria</taxon>
        <taxon>Burkholderiales</taxon>
        <taxon>Burkholderiaceae</taxon>
        <taxon>Burkholderia</taxon>
        <taxon>Burkholderia cepacia complex</taxon>
    </lineage>
</organism>
<protein>
    <submittedName>
        <fullName evidence="1">Uncharacterized protein</fullName>
    </submittedName>
</protein>
<proteinExistence type="predicted"/>
<sequence length="127" mass="13806">MERFTIGMTCCKAGRVSVGLACSREQQLSCGTGRLAWCFEQAPERAGGLLSDLISTFPDSLAAILAVAEGAGMVRQFIERASRICAALPNKTERHAFRDQITGHLSAGDLAAFDDQMTAEWRRLRGK</sequence>